<dbReference type="eggNOG" id="COG2847">
    <property type="taxonomic scope" value="Bacteria"/>
</dbReference>
<reference evidence="2 3" key="1">
    <citation type="submission" date="2014-02" db="EMBL/GenBank/DDBJ databases">
        <title>Genome sequence of Brachybacterium phenoliresistens strain W13A50.</title>
        <authorList>
            <person name="Wang X."/>
        </authorList>
    </citation>
    <scope>NUCLEOTIDE SEQUENCE [LARGE SCALE GENOMIC DNA]</scope>
    <source>
        <strain evidence="2 3">W13A50</strain>
    </source>
</reference>
<evidence type="ECO:0008006" key="4">
    <source>
        <dbReference type="Google" id="ProtNLM"/>
    </source>
</evidence>
<dbReference type="HOGENOM" id="CLU_100939_0_0_11"/>
<dbReference type="OrthoDB" id="9796962at2"/>
<dbReference type="PATRIC" id="fig|396014.3.peg.2256"/>
<feature type="compositionally biased region" description="Basic and acidic residues" evidence="1">
    <location>
        <begin position="204"/>
        <end position="215"/>
    </location>
</feature>
<protein>
    <recommendedName>
        <fullName evidence="4">Copper chaperone PCu(A)C</fullName>
    </recommendedName>
</protein>
<dbReference type="InterPro" id="IPR007410">
    <property type="entry name" value="LpqE-like"/>
</dbReference>
<feature type="region of interest" description="Disordered" evidence="1">
    <location>
        <begin position="26"/>
        <end position="54"/>
    </location>
</feature>
<sequence length="215" mass="21095">MTASVPARRPVLLALGLLGLAACTGPDDSDPTPAPGSAASDGGGAADSSGAGSAPADAPIAVADAWVKAAESGMTAAFATLTSTADAPMRLVGARSEAAPTIQLHETASDGSGGMSMQEKEGGFEIPAGGTLVLEPGGDHIMLLDLAEPLLAGDAVEIVLLFEDGAEVPCTAQIRDFAGAQEEYASDMDGMGDMEGMGGASDGGGEHAGHEGMGR</sequence>
<dbReference type="SUPFAM" id="SSF110087">
    <property type="entry name" value="DR1885-like metal-binding protein"/>
    <property type="match status" value="1"/>
</dbReference>
<dbReference type="PANTHER" id="PTHR36302">
    <property type="entry name" value="BLR7088 PROTEIN"/>
    <property type="match status" value="1"/>
</dbReference>
<feature type="compositionally biased region" description="Low complexity" evidence="1">
    <location>
        <begin position="35"/>
        <end position="54"/>
    </location>
</feature>
<dbReference type="Proteomes" id="UP000023067">
    <property type="component" value="Unassembled WGS sequence"/>
</dbReference>
<dbReference type="AlphaFoldDB" id="Z9JT63"/>
<gene>
    <name evidence="2" type="ORF">BF93_01085</name>
</gene>
<comment type="caution">
    <text evidence="2">The sequence shown here is derived from an EMBL/GenBank/DDBJ whole genome shotgun (WGS) entry which is preliminary data.</text>
</comment>
<proteinExistence type="predicted"/>
<dbReference type="InterPro" id="IPR058248">
    <property type="entry name" value="Lxx211020-like"/>
</dbReference>
<feature type="region of interest" description="Disordered" evidence="1">
    <location>
        <begin position="196"/>
        <end position="215"/>
    </location>
</feature>
<dbReference type="Pfam" id="PF04314">
    <property type="entry name" value="PCuAC"/>
    <property type="match status" value="1"/>
</dbReference>
<name>Z9JT63_9MICO</name>
<dbReference type="Gene3D" id="2.60.40.1890">
    <property type="entry name" value="PCu(A)C copper chaperone"/>
    <property type="match status" value="1"/>
</dbReference>
<evidence type="ECO:0000313" key="2">
    <source>
        <dbReference type="EMBL" id="EWS80986.1"/>
    </source>
</evidence>
<dbReference type="EMBL" id="JDYK01000010">
    <property type="protein sequence ID" value="EWS80986.1"/>
    <property type="molecule type" value="Genomic_DNA"/>
</dbReference>
<evidence type="ECO:0000313" key="3">
    <source>
        <dbReference type="Proteomes" id="UP000023067"/>
    </source>
</evidence>
<dbReference type="STRING" id="396014.BF93_01085"/>
<evidence type="ECO:0000256" key="1">
    <source>
        <dbReference type="SAM" id="MobiDB-lite"/>
    </source>
</evidence>
<keyword evidence="3" id="KW-1185">Reference proteome</keyword>
<accession>Z9JT63</accession>
<organism evidence="2 3">
    <name type="scientific">Brachybacterium phenoliresistens</name>
    <dbReference type="NCBI Taxonomy" id="396014"/>
    <lineage>
        <taxon>Bacteria</taxon>
        <taxon>Bacillati</taxon>
        <taxon>Actinomycetota</taxon>
        <taxon>Actinomycetes</taxon>
        <taxon>Micrococcales</taxon>
        <taxon>Dermabacteraceae</taxon>
        <taxon>Brachybacterium</taxon>
    </lineage>
</organism>
<dbReference type="PANTHER" id="PTHR36302:SF1">
    <property type="entry name" value="COPPER CHAPERONE PCU(A)C"/>
    <property type="match status" value="1"/>
</dbReference>
<dbReference type="InterPro" id="IPR036182">
    <property type="entry name" value="PCuAC_sf"/>
</dbReference>
<dbReference type="RefSeq" id="WP_051486866.1">
    <property type="nucleotide sequence ID" value="NZ_BAAAOW010000004.1"/>
</dbReference>